<evidence type="ECO:0000259" key="1">
    <source>
        <dbReference type="Pfam" id="PF11716"/>
    </source>
</evidence>
<dbReference type="NCBIfam" id="TIGR03083">
    <property type="entry name" value="maleylpyruvate isomerase family mycothiol-dependent enzyme"/>
    <property type="match status" value="1"/>
</dbReference>
<evidence type="ECO:0000313" key="3">
    <source>
        <dbReference type="Proteomes" id="UP000037594"/>
    </source>
</evidence>
<reference evidence="2 3" key="1">
    <citation type="submission" date="2015-06" db="EMBL/GenBank/DDBJ databases">
        <title>Genome sequence of Mycobacterium conceptionense strain MLE.</title>
        <authorList>
            <person name="Greninger A.L."/>
            <person name="Cunningham G."/>
            <person name="Chiu C.Y."/>
            <person name="Miller S."/>
        </authorList>
    </citation>
    <scope>NUCLEOTIDE SEQUENCE [LARGE SCALE GENOMIC DNA]</scope>
    <source>
        <strain evidence="2 3">MLE</strain>
    </source>
</reference>
<sequence>MKNHLFSVRSLARQERQQFADLLDDLSPQQWQAATLCGDWNVRDVVAHTIAYLGQTRMWLTAAMLAARGNVDRLNESARRSNSGLTPDRLRVLMRSGADPSGAGALFGSRVALIECLIHQQDIRRPLGLPRTIAAEPLSAALTFARVSPVIGGARHTRGLRLIATDLDWSAGSGLEIRGPGEALLLAMTGRVEAVADELHGPGLTELCRR</sequence>
<evidence type="ECO:0000313" key="2">
    <source>
        <dbReference type="EMBL" id="KMV20175.1"/>
    </source>
</evidence>
<accession>A0A0J8UIH6</accession>
<dbReference type="InterPro" id="IPR017517">
    <property type="entry name" value="Maleyloyr_isom"/>
</dbReference>
<dbReference type="AlphaFoldDB" id="A0A0J8UIH6"/>
<proteinExistence type="predicted"/>
<feature type="domain" description="Mycothiol-dependent maleylpyruvate isomerase metal-binding" evidence="1">
    <location>
        <begin position="13"/>
        <end position="98"/>
    </location>
</feature>
<gene>
    <name evidence="2" type="ORF">ACT17_00280</name>
</gene>
<dbReference type="Gene3D" id="1.20.120.450">
    <property type="entry name" value="dinb family like domain"/>
    <property type="match status" value="1"/>
</dbReference>
<dbReference type="InterPro" id="IPR024344">
    <property type="entry name" value="MDMPI_metal-binding"/>
</dbReference>
<dbReference type="Proteomes" id="UP000037594">
    <property type="component" value="Unassembled WGS sequence"/>
</dbReference>
<comment type="caution">
    <text evidence="2">The sequence shown here is derived from an EMBL/GenBank/DDBJ whole genome shotgun (WGS) entry which is preliminary data.</text>
</comment>
<dbReference type="SUPFAM" id="SSF109854">
    <property type="entry name" value="DinB/YfiT-like putative metalloenzymes"/>
    <property type="match status" value="1"/>
</dbReference>
<protein>
    <recommendedName>
        <fullName evidence="1">Mycothiol-dependent maleylpyruvate isomerase metal-binding domain-containing protein</fullName>
    </recommendedName>
</protein>
<dbReference type="PATRIC" id="fig|451644.5.peg.56"/>
<name>A0A0J8UIH6_9MYCO</name>
<dbReference type="Pfam" id="PF11716">
    <property type="entry name" value="MDMPI_N"/>
    <property type="match status" value="1"/>
</dbReference>
<dbReference type="InterPro" id="IPR034660">
    <property type="entry name" value="DinB/YfiT-like"/>
</dbReference>
<organism evidence="2 3">
    <name type="scientific">Mycolicibacterium conceptionense</name>
    <dbReference type="NCBI Taxonomy" id="451644"/>
    <lineage>
        <taxon>Bacteria</taxon>
        <taxon>Bacillati</taxon>
        <taxon>Actinomycetota</taxon>
        <taxon>Actinomycetes</taxon>
        <taxon>Mycobacteriales</taxon>
        <taxon>Mycobacteriaceae</taxon>
        <taxon>Mycolicibacterium</taxon>
    </lineage>
</organism>
<dbReference type="RefSeq" id="WP_019345233.1">
    <property type="nucleotide sequence ID" value="NZ_AGSZ01000252.1"/>
</dbReference>
<dbReference type="EMBL" id="LFOD01000001">
    <property type="protein sequence ID" value="KMV20175.1"/>
    <property type="molecule type" value="Genomic_DNA"/>
</dbReference>
<dbReference type="GO" id="GO:0046872">
    <property type="term" value="F:metal ion binding"/>
    <property type="evidence" value="ECO:0007669"/>
    <property type="project" value="InterPro"/>
</dbReference>